<name>A0A392UN40_9FABA</name>
<sequence length="37" mass="3881">SSVVKSKLVKPKASKCCSLSEAVPEATLLARLLKPPT</sequence>
<organism evidence="1 2">
    <name type="scientific">Trifolium medium</name>
    <dbReference type="NCBI Taxonomy" id="97028"/>
    <lineage>
        <taxon>Eukaryota</taxon>
        <taxon>Viridiplantae</taxon>
        <taxon>Streptophyta</taxon>
        <taxon>Embryophyta</taxon>
        <taxon>Tracheophyta</taxon>
        <taxon>Spermatophyta</taxon>
        <taxon>Magnoliopsida</taxon>
        <taxon>eudicotyledons</taxon>
        <taxon>Gunneridae</taxon>
        <taxon>Pentapetalae</taxon>
        <taxon>rosids</taxon>
        <taxon>fabids</taxon>
        <taxon>Fabales</taxon>
        <taxon>Fabaceae</taxon>
        <taxon>Papilionoideae</taxon>
        <taxon>50 kb inversion clade</taxon>
        <taxon>NPAAA clade</taxon>
        <taxon>Hologalegina</taxon>
        <taxon>IRL clade</taxon>
        <taxon>Trifolieae</taxon>
        <taxon>Trifolium</taxon>
    </lineage>
</organism>
<dbReference type="AlphaFoldDB" id="A0A392UN40"/>
<evidence type="ECO:0000313" key="1">
    <source>
        <dbReference type="EMBL" id="MCI75059.1"/>
    </source>
</evidence>
<dbReference type="Proteomes" id="UP000265520">
    <property type="component" value="Unassembled WGS sequence"/>
</dbReference>
<feature type="non-terminal residue" evidence="1">
    <location>
        <position position="1"/>
    </location>
</feature>
<comment type="caution">
    <text evidence="1">The sequence shown here is derived from an EMBL/GenBank/DDBJ whole genome shotgun (WGS) entry which is preliminary data.</text>
</comment>
<reference evidence="1 2" key="1">
    <citation type="journal article" date="2018" name="Front. Plant Sci.">
        <title>Red Clover (Trifolium pratense) and Zigzag Clover (T. medium) - A Picture of Genomic Similarities and Differences.</title>
        <authorList>
            <person name="Dluhosova J."/>
            <person name="Istvanek J."/>
            <person name="Nedelnik J."/>
            <person name="Repkova J."/>
        </authorList>
    </citation>
    <scope>NUCLEOTIDE SEQUENCE [LARGE SCALE GENOMIC DNA]</scope>
    <source>
        <strain evidence="2">cv. 10/8</strain>
        <tissue evidence="1">Leaf</tissue>
    </source>
</reference>
<evidence type="ECO:0000313" key="2">
    <source>
        <dbReference type="Proteomes" id="UP000265520"/>
    </source>
</evidence>
<accession>A0A392UN40</accession>
<dbReference type="EMBL" id="LXQA010874207">
    <property type="protein sequence ID" value="MCI75059.1"/>
    <property type="molecule type" value="Genomic_DNA"/>
</dbReference>
<protein>
    <submittedName>
        <fullName evidence="1">Uncharacterized protein</fullName>
    </submittedName>
</protein>
<keyword evidence="2" id="KW-1185">Reference proteome</keyword>
<proteinExistence type="predicted"/>